<feature type="compositionally biased region" description="Basic and acidic residues" evidence="1">
    <location>
        <begin position="45"/>
        <end position="75"/>
    </location>
</feature>
<protein>
    <submittedName>
        <fullName evidence="2">Uncharacterized protein</fullName>
    </submittedName>
</protein>
<gene>
    <name evidence="2" type="ORF">PCOR1329_LOCUS31325</name>
</gene>
<reference evidence="2" key="1">
    <citation type="submission" date="2023-10" db="EMBL/GenBank/DDBJ databases">
        <authorList>
            <person name="Chen Y."/>
            <person name="Shah S."/>
            <person name="Dougan E. K."/>
            <person name="Thang M."/>
            <person name="Chan C."/>
        </authorList>
    </citation>
    <scope>NUCLEOTIDE SEQUENCE [LARGE SCALE GENOMIC DNA]</scope>
</reference>
<evidence type="ECO:0000313" key="2">
    <source>
        <dbReference type="EMBL" id="CAK0833724.1"/>
    </source>
</evidence>
<evidence type="ECO:0000313" key="3">
    <source>
        <dbReference type="Proteomes" id="UP001189429"/>
    </source>
</evidence>
<feature type="region of interest" description="Disordered" evidence="1">
    <location>
        <begin position="1"/>
        <end position="100"/>
    </location>
</feature>
<sequence>MSGGAAAAATGSFQEPGPPRPRAAWRTAAPAASSQASGNSGGDSKPPDPKKGRKGDKDRDTAMDDAKGELQKILDGKAGGKGRHRGGRRHRRGGHTEKKWTSKDANIQQRLAAIAKLSLQTAQRQRLTMATVVDTFTMPKGHPVITALQQTLEDYRKQVQTAREAGPDQLRAVGSPTASLAVTLLEKLATCDVGGVSRQQLNDYLDKIEPTTGEPTITREQVELDVQAIKIEQPHDESKAKLLIAGPTWPMRGTVTHAFKAEGVATRFTGVMPAGWLEDEVATWLDVLQQG</sequence>
<feature type="compositionally biased region" description="Low complexity" evidence="1">
    <location>
        <begin position="22"/>
        <end position="44"/>
    </location>
</feature>
<dbReference type="EMBL" id="CAUYUJ010012303">
    <property type="protein sequence ID" value="CAK0833724.1"/>
    <property type="molecule type" value="Genomic_DNA"/>
</dbReference>
<evidence type="ECO:0000256" key="1">
    <source>
        <dbReference type="SAM" id="MobiDB-lite"/>
    </source>
</evidence>
<keyword evidence="3" id="KW-1185">Reference proteome</keyword>
<organism evidence="2 3">
    <name type="scientific">Prorocentrum cordatum</name>
    <dbReference type="NCBI Taxonomy" id="2364126"/>
    <lineage>
        <taxon>Eukaryota</taxon>
        <taxon>Sar</taxon>
        <taxon>Alveolata</taxon>
        <taxon>Dinophyceae</taxon>
        <taxon>Prorocentrales</taxon>
        <taxon>Prorocentraceae</taxon>
        <taxon>Prorocentrum</taxon>
    </lineage>
</organism>
<name>A0ABN9SPF6_9DINO</name>
<proteinExistence type="predicted"/>
<feature type="compositionally biased region" description="Basic residues" evidence="1">
    <location>
        <begin position="80"/>
        <end position="93"/>
    </location>
</feature>
<accession>A0ABN9SPF6</accession>
<dbReference type="Proteomes" id="UP001189429">
    <property type="component" value="Unassembled WGS sequence"/>
</dbReference>
<comment type="caution">
    <text evidence="2">The sequence shown here is derived from an EMBL/GenBank/DDBJ whole genome shotgun (WGS) entry which is preliminary data.</text>
</comment>